<feature type="signal peptide" evidence="14">
    <location>
        <begin position="1"/>
        <end position="18"/>
    </location>
</feature>
<evidence type="ECO:0000259" key="16">
    <source>
        <dbReference type="Pfam" id="PF00930"/>
    </source>
</evidence>
<dbReference type="SUPFAM" id="SSF53474">
    <property type="entry name" value="alpha/beta-Hydrolases"/>
    <property type="match status" value="1"/>
</dbReference>
<evidence type="ECO:0000256" key="12">
    <source>
        <dbReference type="ARBA" id="ARBA00037847"/>
    </source>
</evidence>
<evidence type="ECO:0000256" key="11">
    <source>
        <dbReference type="ARBA" id="ARBA00023180"/>
    </source>
</evidence>
<evidence type="ECO:0000256" key="6">
    <source>
        <dbReference type="ARBA" id="ARBA00022801"/>
    </source>
</evidence>
<keyword evidence="14" id="KW-0732">Signal</keyword>
<keyword evidence="11" id="KW-0325">Glycoprotein</keyword>
<name>A0A158Q888_9BILA</name>
<keyword evidence="5" id="KW-0812">Transmembrane</keyword>
<evidence type="ECO:0000256" key="2">
    <source>
        <dbReference type="ARBA" id="ARBA00010036"/>
    </source>
</evidence>
<dbReference type="GO" id="GO:0004177">
    <property type="term" value="F:aminopeptidase activity"/>
    <property type="evidence" value="ECO:0007669"/>
    <property type="project" value="UniProtKB-KW"/>
</dbReference>
<keyword evidence="3" id="KW-0031">Aminopeptidase</keyword>
<feature type="domain" description="Peptidase S9 prolyl oligopeptidase catalytic" evidence="15">
    <location>
        <begin position="593"/>
        <end position="789"/>
    </location>
</feature>
<keyword evidence="17" id="KW-1185">Reference proteome</keyword>
<evidence type="ECO:0000256" key="4">
    <source>
        <dbReference type="ARBA" id="ARBA00022670"/>
    </source>
</evidence>
<keyword evidence="7" id="KW-0720">Serine protease</keyword>
<evidence type="ECO:0000256" key="7">
    <source>
        <dbReference type="ARBA" id="ARBA00022825"/>
    </source>
</evidence>
<comment type="subcellular location">
    <subcellularLocation>
        <location evidence="12">Endomembrane system</location>
        <topology evidence="12">Single-pass membrane protein</topology>
    </subcellularLocation>
    <subcellularLocation>
        <location evidence="1">Membrane</location>
        <topology evidence="1">Single-pass type II membrane protein</topology>
    </subcellularLocation>
</comment>
<dbReference type="GO" id="GO:0008236">
    <property type="term" value="F:serine-type peptidase activity"/>
    <property type="evidence" value="ECO:0007669"/>
    <property type="project" value="UniProtKB-KW"/>
</dbReference>
<dbReference type="STRING" id="1147741.A0A158Q888"/>
<keyword evidence="4" id="KW-0645">Protease</keyword>
<evidence type="ECO:0000256" key="9">
    <source>
        <dbReference type="ARBA" id="ARBA00022989"/>
    </source>
</evidence>
<dbReference type="GO" id="GO:0006508">
    <property type="term" value="P:proteolysis"/>
    <property type="evidence" value="ECO:0007669"/>
    <property type="project" value="UniProtKB-KW"/>
</dbReference>
<evidence type="ECO:0000256" key="8">
    <source>
        <dbReference type="ARBA" id="ARBA00022968"/>
    </source>
</evidence>
<dbReference type="GO" id="GO:0008239">
    <property type="term" value="F:dipeptidyl-peptidase activity"/>
    <property type="evidence" value="ECO:0007669"/>
    <property type="project" value="TreeGrafter"/>
</dbReference>
<protein>
    <submittedName>
        <fullName evidence="18">Dipeptidyl peptidase 4</fullName>
    </submittedName>
</protein>
<dbReference type="Pfam" id="PF00326">
    <property type="entry name" value="Peptidase_S9"/>
    <property type="match status" value="1"/>
</dbReference>
<organism evidence="17 18">
    <name type="scientific">Elaeophora elaphi</name>
    <dbReference type="NCBI Taxonomy" id="1147741"/>
    <lineage>
        <taxon>Eukaryota</taxon>
        <taxon>Metazoa</taxon>
        <taxon>Ecdysozoa</taxon>
        <taxon>Nematoda</taxon>
        <taxon>Chromadorea</taxon>
        <taxon>Rhabditida</taxon>
        <taxon>Spirurina</taxon>
        <taxon>Spiruromorpha</taxon>
        <taxon>Filarioidea</taxon>
        <taxon>Onchocercidae</taxon>
        <taxon>Elaeophora</taxon>
    </lineage>
</organism>
<keyword evidence="8" id="KW-0735">Signal-anchor</keyword>
<comment type="function">
    <text evidence="13">Removes N-terminal dipeptides sequentially from polypeptides. Essential for control of distal tip cell migration.</text>
</comment>
<evidence type="ECO:0000313" key="17">
    <source>
        <dbReference type="Proteomes" id="UP000050640"/>
    </source>
</evidence>
<evidence type="ECO:0000256" key="1">
    <source>
        <dbReference type="ARBA" id="ARBA00004606"/>
    </source>
</evidence>
<dbReference type="InterPro" id="IPR002469">
    <property type="entry name" value="Peptidase_S9B_N"/>
</dbReference>
<dbReference type="FunFam" id="3.40.50.1820:FF:000003">
    <property type="entry name" value="Dipeptidyl peptidase 4"/>
    <property type="match status" value="1"/>
</dbReference>
<dbReference type="Gene3D" id="2.140.10.30">
    <property type="entry name" value="Dipeptidylpeptidase IV, N-terminal domain"/>
    <property type="match status" value="1"/>
</dbReference>
<evidence type="ECO:0000256" key="5">
    <source>
        <dbReference type="ARBA" id="ARBA00022692"/>
    </source>
</evidence>
<dbReference type="WBParaSite" id="EEL_0000677701-mRNA-1">
    <property type="protein sequence ID" value="EEL_0000677701-mRNA-1"/>
    <property type="gene ID" value="EEL_0000677701"/>
</dbReference>
<dbReference type="AlphaFoldDB" id="A0A158Q888"/>
<keyword evidence="9" id="KW-1133">Transmembrane helix</keyword>
<dbReference type="InterPro" id="IPR029058">
    <property type="entry name" value="AB_hydrolase_fold"/>
</dbReference>
<evidence type="ECO:0000313" key="18">
    <source>
        <dbReference type="WBParaSite" id="EEL_0000677701-mRNA-1"/>
    </source>
</evidence>
<evidence type="ECO:0000256" key="10">
    <source>
        <dbReference type="ARBA" id="ARBA00023136"/>
    </source>
</evidence>
<dbReference type="InterPro" id="IPR001375">
    <property type="entry name" value="Peptidase_S9_cat"/>
</dbReference>
<feature type="chain" id="PRO_5007630851" evidence="14">
    <location>
        <begin position="19"/>
        <end position="791"/>
    </location>
</feature>
<evidence type="ECO:0000256" key="14">
    <source>
        <dbReference type="SAM" id="SignalP"/>
    </source>
</evidence>
<dbReference type="PANTHER" id="PTHR11731:SF200">
    <property type="entry name" value="DIPEPTIDYL PEPTIDASE 10, ISOFORM B"/>
    <property type="match status" value="1"/>
</dbReference>
<evidence type="ECO:0000259" key="15">
    <source>
        <dbReference type="Pfam" id="PF00326"/>
    </source>
</evidence>
<dbReference type="GO" id="GO:0012505">
    <property type="term" value="C:endomembrane system"/>
    <property type="evidence" value="ECO:0007669"/>
    <property type="project" value="UniProtKB-SubCell"/>
</dbReference>
<dbReference type="Pfam" id="PF00930">
    <property type="entry name" value="DPPIV_N"/>
    <property type="match status" value="1"/>
</dbReference>
<feature type="domain" description="Dipeptidylpeptidase IV N-terminal" evidence="16">
    <location>
        <begin position="94"/>
        <end position="483"/>
    </location>
</feature>
<dbReference type="PANTHER" id="PTHR11731">
    <property type="entry name" value="PROTEASE FAMILY S9B,C DIPEPTIDYL-PEPTIDASE IV-RELATED"/>
    <property type="match status" value="1"/>
</dbReference>
<keyword evidence="10" id="KW-0472">Membrane</keyword>
<dbReference type="Gene3D" id="3.40.50.1820">
    <property type="entry name" value="alpha/beta hydrolase"/>
    <property type="match status" value="1"/>
</dbReference>
<dbReference type="SUPFAM" id="SSF82171">
    <property type="entry name" value="DPP6 N-terminal domain-like"/>
    <property type="match status" value="1"/>
</dbReference>
<comment type="similarity">
    <text evidence="2">Belongs to the peptidase S9B family. DPPIV subfamily.</text>
</comment>
<keyword evidence="6" id="KW-0378">Hydrolase</keyword>
<sequence>MCSLIVAAALLITPSGLAGANKGTPLTLTDILHNTLLSPIETIDWMDSDRIMLRTMNSIRVVNTSASPIISDHYTKNDFLGRQGHINQFSFSHDGSFIALSYANEKSGNAMNYLIYSVRSQTFTPVGPEGTDKSTQIFLWNPVEDDYAFVHMNDIYYGVGTEEFDYYGEDDVHRTASENNTSISSDVYRITHDNDTLVYNGIADWIYEEEIFSSIVGMWWSLSGQYLAFIRIDDREVPLIQYPVYGKQQYPIVTEIPYPKTGVTQLPKIALNIWDKQSKEIRQMDIILEDKSLSTYLFSAYWITHCMKDLLIAVFANRYQNVTTITICTYDSGKCVLNFNQFYSIDGQKLWAEPDNFRINYFSEDSYFVILPGRAASGEVYNQVARISIPKDYRNGKITFLTWGDYDVTSIVGYNETEKIVYFMAASPLPSQRHMYATSYHPTRNNRPKCVTCGIAPNCTFQNVVFSEDGDKYLLSCRGPGVPRAYFSSISSNNTLNHELTESKELERKYRETALATVRYENVTLSNGFGKCHTSSFQIISLCKVNVAVALVKMLLPPGFDQAIIDVKYSVIVSVYAGPGSQKVTEEVTSNTLEMFLASSAKYIIIYIDGRGSGMRGWKYKEPIYGHLGTVEIDDQIEAVRILASKYRFINSKNIAVWGWSYGGFVSAHMVEHDVDHLFKCAVSVAPVTDFKLYDATYTERYMGDASELEYEKANLMRNVSMFKEVPLLLVHGLADGNVHMQNSAELIKALAGENIQFQLMVYPDAEHSLLWVREHLFTMVKEFLEKCFER</sequence>
<evidence type="ECO:0000256" key="13">
    <source>
        <dbReference type="ARBA" id="ARBA00058505"/>
    </source>
</evidence>
<accession>A0A158Q888</accession>
<reference evidence="18" key="1">
    <citation type="submission" date="2016-04" db="UniProtKB">
        <authorList>
            <consortium name="WormBaseParasite"/>
        </authorList>
    </citation>
    <scope>IDENTIFICATION</scope>
</reference>
<dbReference type="GO" id="GO:0005886">
    <property type="term" value="C:plasma membrane"/>
    <property type="evidence" value="ECO:0007669"/>
    <property type="project" value="TreeGrafter"/>
</dbReference>
<evidence type="ECO:0000256" key="3">
    <source>
        <dbReference type="ARBA" id="ARBA00022438"/>
    </source>
</evidence>
<dbReference type="InterPro" id="IPR050278">
    <property type="entry name" value="Serine_Prot_S9B/DPPIV"/>
</dbReference>
<dbReference type="Proteomes" id="UP000050640">
    <property type="component" value="Unplaced"/>
</dbReference>
<proteinExistence type="inferred from homology"/>